<evidence type="ECO:0000313" key="1">
    <source>
        <dbReference type="EMBL" id="KAK7001971.1"/>
    </source>
</evidence>
<gene>
    <name evidence="1" type="ORF">SK128_023175</name>
</gene>
<sequence length="516" mass="59175">MDIIAKRLAISSLFEFFLCKIHQSEEINMVERTLTPSRSMHNMKLFSSQPKEESDAGIGSVLVNYATIPLSRSFHSISDQLFLSHSRSSPSLAGEKRAREKDKEKEKEPLSQADLNERFKVLLQRAADFVFLSAWSTVEAVGCTMSSGNAVDSFSLFLLEMLLCAAATITQRKGTGNIDRCGWERMVWGSQDVLRLHLTHLLALVTSPRTHTHTRIRTAQALATHSQSKIILLYATKANPQLMYKVGIFLHELRYQNESKLEESDIKNCETVLEILEDCTVHVLPPPELYPPHGAMREWSVVIEEKKQWQDESAKISNLIVERYTKMDKRLMGKNSHIFEQVAAECSRLTRIVVDRQNVERKFVLSGIKHSQCCHVHLTHRWRSLIEVLTHERGTWHFPESYPRSWQLDQTEGPMRVRKRLTRGRLHLHPRYLLDEYGQKLAEKEYQPTPLEAVLKGSETESAMAVLIERLNLSERIIHMSSATVISPGMEQRGEILISRTAMYFIGEQVTVDMNQ</sequence>
<proteinExistence type="predicted"/>
<dbReference type="Proteomes" id="UP001381693">
    <property type="component" value="Unassembled WGS sequence"/>
</dbReference>
<reference evidence="1 2" key="1">
    <citation type="submission" date="2023-11" db="EMBL/GenBank/DDBJ databases">
        <title>Halocaridina rubra genome assembly.</title>
        <authorList>
            <person name="Smith C."/>
        </authorList>
    </citation>
    <scope>NUCLEOTIDE SEQUENCE [LARGE SCALE GENOMIC DNA]</scope>
    <source>
        <strain evidence="1">EP-1</strain>
        <tissue evidence="1">Whole</tissue>
    </source>
</reference>
<protein>
    <submittedName>
        <fullName evidence="1">Uncharacterized protein</fullName>
    </submittedName>
</protein>
<dbReference type="PANTHER" id="PTHR13743">
    <property type="entry name" value="BEIGE/BEACH-RELATED"/>
    <property type="match status" value="1"/>
</dbReference>
<evidence type="ECO:0000313" key="2">
    <source>
        <dbReference type="Proteomes" id="UP001381693"/>
    </source>
</evidence>
<feature type="non-terminal residue" evidence="1">
    <location>
        <position position="516"/>
    </location>
</feature>
<organism evidence="1 2">
    <name type="scientific">Halocaridina rubra</name>
    <name type="common">Hawaiian red shrimp</name>
    <dbReference type="NCBI Taxonomy" id="373956"/>
    <lineage>
        <taxon>Eukaryota</taxon>
        <taxon>Metazoa</taxon>
        <taxon>Ecdysozoa</taxon>
        <taxon>Arthropoda</taxon>
        <taxon>Crustacea</taxon>
        <taxon>Multicrustacea</taxon>
        <taxon>Malacostraca</taxon>
        <taxon>Eumalacostraca</taxon>
        <taxon>Eucarida</taxon>
        <taxon>Decapoda</taxon>
        <taxon>Pleocyemata</taxon>
        <taxon>Caridea</taxon>
        <taxon>Atyoidea</taxon>
        <taxon>Atyidae</taxon>
        <taxon>Halocaridina</taxon>
    </lineage>
</organism>
<dbReference type="PANTHER" id="PTHR13743:SF86">
    <property type="entry name" value="LYSOSOMAL-TRAFFICKING REGULATOR"/>
    <property type="match status" value="1"/>
</dbReference>
<dbReference type="EMBL" id="JAXCGZ010023880">
    <property type="protein sequence ID" value="KAK7001971.1"/>
    <property type="molecule type" value="Genomic_DNA"/>
</dbReference>
<dbReference type="AlphaFoldDB" id="A0AAN8WGU7"/>
<accession>A0AAN8WGU7</accession>
<name>A0AAN8WGU7_HALRR</name>
<comment type="caution">
    <text evidence="1">The sequence shown here is derived from an EMBL/GenBank/DDBJ whole genome shotgun (WGS) entry which is preliminary data.</text>
</comment>
<dbReference type="InterPro" id="IPR050865">
    <property type="entry name" value="BEACH_Domain"/>
</dbReference>
<keyword evidence="2" id="KW-1185">Reference proteome</keyword>